<keyword evidence="2" id="KW-0472">Membrane</keyword>
<organism evidence="3 4">
    <name type="scientific">Bifidobacterium bohemicum DSM 22767</name>
    <dbReference type="NCBI Taxonomy" id="1437606"/>
    <lineage>
        <taxon>Bacteria</taxon>
        <taxon>Bacillati</taxon>
        <taxon>Actinomycetota</taxon>
        <taxon>Actinomycetes</taxon>
        <taxon>Bifidobacteriales</taxon>
        <taxon>Bifidobacteriaceae</taxon>
        <taxon>Bifidobacterium</taxon>
    </lineage>
</organism>
<dbReference type="Proteomes" id="UP000029096">
    <property type="component" value="Unassembled WGS sequence"/>
</dbReference>
<dbReference type="EMBL" id="JGYP01000001">
    <property type="protein sequence ID" value="KFI46540.1"/>
    <property type="molecule type" value="Genomic_DNA"/>
</dbReference>
<keyword evidence="2" id="KW-0812">Transmembrane</keyword>
<comment type="caution">
    <text evidence="3">The sequence shown here is derived from an EMBL/GenBank/DDBJ whole genome shotgun (WGS) entry which is preliminary data.</text>
</comment>
<evidence type="ECO:0000313" key="3">
    <source>
        <dbReference type="EMBL" id="KFI46540.1"/>
    </source>
</evidence>
<dbReference type="AlphaFoldDB" id="A0A086ZJ40"/>
<protein>
    <submittedName>
        <fullName evidence="3">Uncharacterized protein</fullName>
    </submittedName>
</protein>
<sequence length="72" mass="7809">MEAAAKAGSTEQKSQYNDERHLRSTSGLVPVTWLLLAVLLASCLFVAACALWLPDRAPAPTRVRGRASLRSE</sequence>
<reference evidence="3 4" key="1">
    <citation type="submission" date="2014-03" db="EMBL/GenBank/DDBJ databases">
        <title>Genomics of Bifidobacteria.</title>
        <authorList>
            <person name="Ventura M."/>
            <person name="Milani C."/>
            <person name="Lugli G.A."/>
        </authorList>
    </citation>
    <scope>NUCLEOTIDE SEQUENCE [LARGE SCALE GENOMIC DNA]</scope>
    <source>
        <strain evidence="3 4">DSM 22767</strain>
    </source>
</reference>
<keyword evidence="4" id="KW-1185">Reference proteome</keyword>
<feature type="region of interest" description="Disordered" evidence="1">
    <location>
        <begin position="1"/>
        <end position="23"/>
    </location>
</feature>
<evidence type="ECO:0000256" key="2">
    <source>
        <dbReference type="SAM" id="Phobius"/>
    </source>
</evidence>
<proteinExistence type="predicted"/>
<name>A0A086ZJ40_9BIFI</name>
<feature type="transmembrane region" description="Helical" evidence="2">
    <location>
        <begin position="31"/>
        <end position="53"/>
    </location>
</feature>
<evidence type="ECO:0000256" key="1">
    <source>
        <dbReference type="SAM" id="MobiDB-lite"/>
    </source>
</evidence>
<accession>A0A086ZJ40</accession>
<evidence type="ECO:0000313" key="4">
    <source>
        <dbReference type="Proteomes" id="UP000029096"/>
    </source>
</evidence>
<keyword evidence="2" id="KW-1133">Transmembrane helix</keyword>
<gene>
    <name evidence="3" type="ORF">BBOH_0009</name>
</gene>